<dbReference type="InterPro" id="IPR052709">
    <property type="entry name" value="Transposase-MT_Hybrid"/>
</dbReference>
<dbReference type="Proteomes" id="UP000887159">
    <property type="component" value="Unassembled WGS sequence"/>
</dbReference>
<dbReference type="AlphaFoldDB" id="A0A8X6SA80"/>
<sequence length="93" mass="10817">MIKEAYGDAVMGISGVFEWHKLFQEDRKRVEDDDHTRLPSTSKTNQNVSRVKNVLNSDHRMSIRMIADELSIPQTQVFEIVTRILAKRRVFVS</sequence>
<reference evidence="2" key="1">
    <citation type="submission" date="2020-08" db="EMBL/GenBank/DDBJ databases">
        <title>Multicomponent nature underlies the extraordinary mechanical properties of spider dragline silk.</title>
        <authorList>
            <person name="Kono N."/>
            <person name="Nakamura H."/>
            <person name="Mori M."/>
            <person name="Yoshida Y."/>
            <person name="Ohtoshi R."/>
            <person name="Malay A.D."/>
            <person name="Moran D.A.P."/>
            <person name="Tomita M."/>
            <person name="Numata K."/>
            <person name="Arakawa K."/>
        </authorList>
    </citation>
    <scope>NUCLEOTIDE SEQUENCE</scope>
</reference>
<dbReference type="EMBL" id="BMAU01021245">
    <property type="protein sequence ID" value="GFY04776.1"/>
    <property type="molecule type" value="Genomic_DNA"/>
</dbReference>
<evidence type="ECO:0000313" key="3">
    <source>
        <dbReference type="Proteomes" id="UP000887159"/>
    </source>
</evidence>
<dbReference type="PANTHER" id="PTHR46060:SF1">
    <property type="entry name" value="MARINER MOS1 TRANSPOSASE-LIKE PROTEIN"/>
    <property type="match status" value="1"/>
</dbReference>
<feature type="region of interest" description="Disordered" evidence="1">
    <location>
        <begin position="30"/>
        <end position="50"/>
    </location>
</feature>
<evidence type="ECO:0000256" key="1">
    <source>
        <dbReference type="SAM" id="MobiDB-lite"/>
    </source>
</evidence>
<proteinExistence type="predicted"/>
<evidence type="ECO:0000313" key="2">
    <source>
        <dbReference type="EMBL" id="GFY04776.1"/>
    </source>
</evidence>
<keyword evidence="3" id="KW-1185">Reference proteome</keyword>
<protein>
    <submittedName>
        <fullName evidence="2">Uncharacterized protein</fullName>
    </submittedName>
</protein>
<feature type="compositionally biased region" description="Polar residues" evidence="1">
    <location>
        <begin position="38"/>
        <end position="50"/>
    </location>
</feature>
<name>A0A8X6SA80_TRICX</name>
<accession>A0A8X6SA80</accession>
<comment type="caution">
    <text evidence="2">The sequence shown here is derived from an EMBL/GenBank/DDBJ whole genome shotgun (WGS) entry which is preliminary data.</text>
</comment>
<gene>
    <name evidence="2" type="ORF">TNCV_420301</name>
</gene>
<dbReference type="PANTHER" id="PTHR46060">
    <property type="entry name" value="MARINER MOS1 TRANSPOSASE-LIKE PROTEIN"/>
    <property type="match status" value="1"/>
</dbReference>
<organism evidence="2 3">
    <name type="scientific">Trichonephila clavipes</name>
    <name type="common">Golden silk orbweaver</name>
    <name type="synonym">Nephila clavipes</name>
    <dbReference type="NCBI Taxonomy" id="2585209"/>
    <lineage>
        <taxon>Eukaryota</taxon>
        <taxon>Metazoa</taxon>
        <taxon>Ecdysozoa</taxon>
        <taxon>Arthropoda</taxon>
        <taxon>Chelicerata</taxon>
        <taxon>Arachnida</taxon>
        <taxon>Araneae</taxon>
        <taxon>Araneomorphae</taxon>
        <taxon>Entelegynae</taxon>
        <taxon>Araneoidea</taxon>
        <taxon>Nephilidae</taxon>
        <taxon>Trichonephila</taxon>
    </lineage>
</organism>